<dbReference type="OrthoDB" id="6744003at2759"/>
<proteinExistence type="predicted"/>
<dbReference type="PANTHER" id="PTHR46880">
    <property type="entry name" value="RAS-ASSOCIATING DOMAIN-CONTAINING PROTEIN"/>
    <property type="match status" value="1"/>
</dbReference>
<dbReference type="Proteomes" id="UP001152795">
    <property type="component" value="Unassembled WGS sequence"/>
</dbReference>
<accession>A0A6S7ITK3</accession>
<name>A0A6S7ITK3_PARCT</name>
<keyword evidence="2" id="KW-1185">Reference proteome</keyword>
<reference evidence="1" key="1">
    <citation type="submission" date="2020-04" db="EMBL/GenBank/DDBJ databases">
        <authorList>
            <person name="Alioto T."/>
            <person name="Alioto T."/>
            <person name="Gomez Garrido J."/>
        </authorList>
    </citation>
    <scope>NUCLEOTIDE SEQUENCE</scope>
    <source>
        <strain evidence="1">A484AB</strain>
    </source>
</reference>
<evidence type="ECO:0000313" key="2">
    <source>
        <dbReference type="Proteomes" id="UP001152795"/>
    </source>
</evidence>
<organism evidence="1 2">
    <name type="scientific">Paramuricea clavata</name>
    <name type="common">Red gorgonian</name>
    <name type="synonym">Violescent sea-whip</name>
    <dbReference type="NCBI Taxonomy" id="317549"/>
    <lineage>
        <taxon>Eukaryota</taxon>
        <taxon>Metazoa</taxon>
        <taxon>Cnidaria</taxon>
        <taxon>Anthozoa</taxon>
        <taxon>Octocorallia</taxon>
        <taxon>Malacalcyonacea</taxon>
        <taxon>Plexauridae</taxon>
        <taxon>Paramuricea</taxon>
    </lineage>
</organism>
<gene>
    <name evidence="1" type="ORF">PACLA_8A051300</name>
</gene>
<dbReference type="PANTHER" id="PTHR46880:SF5">
    <property type="entry name" value="DUF4371 DOMAIN-CONTAINING PROTEIN"/>
    <property type="match status" value="1"/>
</dbReference>
<dbReference type="AlphaFoldDB" id="A0A6S7ITK3"/>
<comment type="caution">
    <text evidence="1">The sequence shown here is derived from an EMBL/GenBank/DDBJ whole genome shotgun (WGS) entry which is preliminary data.</text>
</comment>
<evidence type="ECO:0000313" key="1">
    <source>
        <dbReference type="EMBL" id="CAB4021003.1"/>
    </source>
</evidence>
<dbReference type="EMBL" id="CACRXK020011220">
    <property type="protein sequence ID" value="CAB4021003.1"/>
    <property type="molecule type" value="Genomic_DNA"/>
</dbReference>
<sequence>MRQLQENGKDVPLLKIWCAVHCSALAWNSVCSSVAEVNYLIRDAAALATYFHSSGGRTRELHKVATENKFKVLRLPQYFEVRWSQYTSQLLRSILTNMRAILMYLKTSPDADGYLKNLLKKDRLHLSCFLMGVVMLYSRFQMKLQSDSVLVFDLAKERDKFLARLATAKEKPVIGGWEELFLSTIKVILHESDESENEGEESVGISRDKTRNTNQKAKAASFVCY</sequence>
<protein>
    <submittedName>
        <fullName evidence="1">Uncharacterized protein</fullName>
    </submittedName>
</protein>